<reference evidence="3" key="1">
    <citation type="journal article" date="2010" name="Science">
        <title>Plasticity of animal genome architecture unmasked by rapid evolution of a pelagic tunicate.</title>
        <authorList>
            <person name="Denoeud F."/>
            <person name="Henriet S."/>
            <person name="Mungpakdee S."/>
            <person name="Aury J.M."/>
            <person name="Da Silva C."/>
            <person name="Brinkmann H."/>
            <person name="Mikhaleva J."/>
            <person name="Olsen L.C."/>
            <person name="Jubin C."/>
            <person name="Canestro C."/>
            <person name="Bouquet J.M."/>
            <person name="Danks G."/>
            <person name="Poulain J."/>
            <person name="Campsteijn C."/>
            <person name="Adamski M."/>
            <person name="Cross I."/>
            <person name="Yadetie F."/>
            <person name="Muffato M."/>
            <person name="Louis A."/>
            <person name="Butcher S."/>
            <person name="Tsagkogeorga G."/>
            <person name="Konrad A."/>
            <person name="Singh S."/>
            <person name="Jensen M.F."/>
            <person name="Cong E.H."/>
            <person name="Eikeseth-Otteraa H."/>
            <person name="Noel B."/>
            <person name="Anthouard V."/>
            <person name="Porcel B.M."/>
            <person name="Kachouri-Lafond R."/>
            <person name="Nishino A."/>
            <person name="Ugolini M."/>
            <person name="Chourrout P."/>
            <person name="Nishida H."/>
            <person name="Aasland R."/>
            <person name="Huzurbazar S."/>
            <person name="Westhof E."/>
            <person name="Delsuc F."/>
            <person name="Lehrach H."/>
            <person name="Reinhardt R."/>
            <person name="Weissenbach J."/>
            <person name="Roy S.W."/>
            <person name="Artiguenave F."/>
            <person name="Postlethwait J.H."/>
            <person name="Manak J.R."/>
            <person name="Thompson E.M."/>
            <person name="Jaillon O."/>
            <person name="Du Pasquier L."/>
            <person name="Boudinot P."/>
            <person name="Liberles D.A."/>
            <person name="Volff J.N."/>
            <person name="Philippe H."/>
            <person name="Lenhard B."/>
            <person name="Roest Crollius H."/>
            <person name="Wincker P."/>
            <person name="Chourrout D."/>
        </authorList>
    </citation>
    <scope>NUCLEOTIDE SEQUENCE [LARGE SCALE GENOMIC DNA]</scope>
</reference>
<dbReference type="InterPro" id="IPR000198">
    <property type="entry name" value="RhoGAP_dom"/>
</dbReference>
<protein>
    <recommendedName>
        <fullName evidence="2">Rho-GAP domain-containing protein</fullName>
    </recommendedName>
</protein>
<dbReference type="Gene3D" id="1.10.555.10">
    <property type="entry name" value="Rho GTPase activation protein"/>
    <property type="match status" value="1"/>
</dbReference>
<dbReference type="Pfam" id="PF00620">
    <property type="entry name" value="RhoGAP"/>
    <property type="match status" value="1"/>
</dbReference>
<organism evidence="3">
    <name type="scientific">Oikopleura dioica</name>
    <name type="common">Tunicate</name>
    <dbReference type="NCBI Taxonomy" id="34765"/>
    <lineage>
        <taxon>Eukaryota</taxon>
        <taxon>Metazoa</taxon>
        <taxon>Chordata</taxon>
        <taxon>Tunicata</taxon>
        <taxon>Appendicularia</taxon>
        <taxon>Copelata</taxon>
        <taxon>Oikopleuridae</taxon>
        <taxon>Oikopleura</taxon>
    </lineage>
</organism>
<dbReference type="SMART" id="SM00324">
    <property type="entry name" value="RhoGAP"/>
    <property type="match status" value="1"/>
</dbReference>
<feature type="domain" description="Rho-GAP" evidence="2">
    <location>
        <begin position="1"/>
        <end position="158"/>
    </location>
</feature>
<dbReference type="PANTHER" id="PTHR15228:SF25">
    <property type="entry name" value="F-BAR DOMAIN-CONTAINING PROTEIN"/>
    <property type="match status" value="1"/>
</dbReference>
<evidence type="ECO:0000313" key="3">
    <source>
        <dbReference type="EMBL" id="CBY09288.1"/>
    </source>
</evidence>
<keyword evidence="4" id="KW-1185">Reference proteome</keyword>
<keyword evidence="1" id="KW-0343">GTPase activation</keyword>
<evidence type="ECO:0000259" key="2">
    <source>
        <dbReference type="PROSITE" id="PS50238"/>
    </source>
</evidence>
<dbReference type="InterPro" id="IPR008936">
    <property type="entry name" value="Rho_GTPase_activation_prot"/>
</dbReference>
<dbReference type="SUPFAM" id="SSF48350">
    <property type="entry name" value="GTPase activation domain, GAP"/>
    <property type="match status" value="1"/>
</dbReference>
<accession>E4XCG3</accession>
<sequence length="160" mass="17781">MSQSSEHDISSVLKKYFHDLPAPLISHSIYQSLLDISQKVSSLRKNLATQSTASGAVKTTSKKTAIQEEIESQYAQLSEKLKQLDGVNYNTLKLVIQHLKRVAKEDEHNMMGPKNLGTVFGPTLMRAPDDKGPMGCLIDVQDQSRLVEIMITQCDICFSS</sequence>
<name>E4XCG3_OIKDI</name>
<evidence type="ECO:0000313" key="4">
    <source>
        <dbReference type="Proteomes" id="UP000001307"/>
    </source>
</evidence>
<dbReference type="GO" id="GO:0007165">
    <property type="term" value="P:signal transduction"/>
    <property type="evidence" value="ECO:0007669"/>
    <property type="project" value="InterPro"/>
</dbReference>
<dbReference type="PROSITE" id="PS50238">
    <property type="entry name" value="RHOGAP"/>
    <property type="match status" value="1"/>
</dbReference>
<dbReference type="OrthoDB" id="3196451at2759"/>
<evidence type="ECO:0000256" key="1">
    <source>
        <dbReference type="ARBA" id="ARBA00022468"/>
    </source>
</evidence>
<dbReference type="AlphaFoldDB" id="E4XCG3"/>
<dbReference type="PANTHER" id="PTHR15228">
    <property type="entry name" value="SPERMATHECAL PHYSIOLOGY VARIANT"/>
    <property type="match status" value="1"/>
</dbReference>
<dbReference type="InterPro" id="IPR051025">
    <property type="entry name" value="RhoGAP"/>
</dbReference>
<dbReference type="InParanoid" id="E4XCG3"/>
<dbReference type="EMBL" id="FN653035">
    <property type="protein sequence ID" value="CBY09288.1"/>
    <property type="molecule type" value="Genomic_DNA"/>
</dbReference>
<proteinExistence type="predicted"/>
<dbReference type="GO" id="GO:0005096">
    <property type="term" value="F:GTPase activator activity"/>
    <property type="evidence" value="ECO:0007669"/>
    <property type="project" value="UniProtKB-KW"/>
</dbReference>
<gene>
    <name evidence="3" type="ORF">GSOID_T00007825001</name>
</gene>
<dbReference type="GO" id="GO:0051056">
    <property type="term" value="P:regulation of small GTPase mediated signal transduction"/>
    <property type="evidence" value="ECO:0007669"/>
    <property type="project" value="UniProtKB-ARBA"/>
</dbReference>
<dbReference type="Proteomes" id="UP000001307">
    <property type="component" value="Unassembled WGS sequence"/>
</dbReference>